<reference evidence="6 7" key="1">
    <citation type="submission" date="2024-07" db="EMBL/GenBank/DDBJ databases">
        <title>Draft sequence of the Neodothiora populina.</title>
        <authorList>
            <person name="Drown D.D."/>
            <person name="Schuette U.S."/>
            <person name="Buechlein A.B."/>
            <person name="Rusch D.R."/>
            <person name="Winton L.W."/>
            <person name="Adams G.A."/>
        </authorList>
    </citation>
    <scope>NUCLEOTIDE SEQUENCE [LARGE SCALE GENOMIC DNA]</scope>
    <source>
        <strain evidence="6 7">CPC 39397</strain>
    </source>
</reference>
<dbReference type="InterPro" id="IPR012677">
    <property type="entry name" value="Nucleotide-bd_a/b_plait_sf"/>
</dbReference>
<comment type="subcellular location">
    <subcellularLocation>
        <location evidence="1">Nucleus</location>
    </subcellularLocation>
</comment>
<feature type="region of interest" description="Disordered" evidence="4">
    <location>
        <begin position="80"/>
        <end position="120"/>
    </location>
</feature>
<dbReference type="Gene3D" id="1.25.40.630">
    <property type="match status" value="1"/>
</dbReference>
<comment type="caution">
    <text evidence="6">The sequence shown here is derived from an EMBL/GenBank/DDBJ whole genome shotgun (WGS) entry which is preliminary data.</text>
</comment>
<dbReference type="Pfam" id="PF00076">
    <property type="entry name" value="RRM_1"/>
    <property type="match status" value="1"/>
</dbReference>
<dbReference type="Pfam" id="PF14304">
    <property type="entry name" value="CSTF_C"/>
    <property type="match status" value="1"/>
</dbReference>
<dbReference type="GeneID" id="95974926"/>
<dbReference type="InterPro" id="IPR038192">
    <property type="entry name" value="CSTF_C_sf"/>
</dbReference>
<dbReference type="RefSeq" id="XP_069203854.1">
    <property type="nucleotide sequence ID" value="XM_069340385.1"/>
</dbReference>
<dbReference type="SMART" id="SM00360">
    <property type="entry name" value="RRM"/>
    <property type="match status" value="1"/>
</dbReference>
<dbReference type="InterPro" id="IPR000504">
    <property type="entry name" value="RRM_dom"/>
</dbReference>
<evidence type="ECO:0000313" key="7">
    <source>
        <dbReference type="Proteomes" id="UP001562354"/>
    </source>
</evidence>
<feature type="domain" description="RRM" evidence="5">
    <location>
        <begin position="8"/>
        <end position="86"/>
    </location>
</feature>
<proteinExistence type="predicted"/>
<dbReference type="Pfam" id="PF14327">
    <property type="entry name" value="CSTF2_hinge"/>
    <property type="match status" value="1"/>
</dbReference>
<dbReference type="PROSITE" id="PS50102">
    <property type="entry name" value="RRM"/>
    <property type="match status" value="1"/>
</dbReference>
<evidence type="ECO:0000256" key="1">
    <source>
        <dbReference type="ARBA" id="ARBA00004123"/>
    </source>
</evidence>
<feature type="compositionally biased region" description="Pro residues" evidence="4">
    <location>
        <begin position="215"/>
        <end position="232"/>
    </location>
</feature>
<dbReference type="InterPro" id="IPR025742">
    <property type="entry name" value="CSTF2_hinge"/>
</dbReference>
<dbReference type="PANTHER" id="PTHR45735:SF2">
    <property type="entry name" value="CLEAVAGE STIMULATION FACTOR SUBUNIT 2"/>
    <property type="match status" value="1"/>
</dbReference>
<sequence>MAPDKNGRVVFIGNIPYGVSEEQIVDTFGRVGQVNNFRLVHDKETGRPKGFGFLEYADPDAAASAVRNLNDHEIMGRKLRVDWSNDNSSGSSGNRNDGSGGPTDGAQMNPMGGDVAPSQAPLLPTLPPGTDVPIGLTCPDAISKTLASLPAPQLLDIISQLKGLVMSDPAQATELLRQAPQLAYAVFQALLLLGLVDTSMLGSIVQAAGPQAPAYAPPPQPAAVMPPVPPQNPYAATPQPGYPAYPPQQFQQPPAPTPPVQQPAYQPPPQPQAQPNQQELLAQVMAMTREQVYALEPSARQQIIALRSQLGAPV</sequence>
<dbReference type="CDD" id="cd12398">
    <property type="entry name" value="RRM_CSTF2_RNA15_like"/>
    <property type="match status" value="1"/>
</dbReference>
<dbReference type="Gene3D" id="1.10.20.70">
    <property type="entry name" value="Transcription termination and cleavage factor, C-terminal domain"/>
    <property type="match status" value="1"/>
</dbReference>
<feature type="compositionally biased region" description="Low complexity" evidence="4">
    <location>
        <begin position="84"/>
        <end position="97"/>
    </location>
</feature>
<dbReference type="Proteomes" id="UP001562354">
    <property type="component" value="Unassembled WGS sequence"/>
</dbReference>
<protein>
    <recommendedName>
        <fullName evidence="5">RRM domain-containing protein</fullName>
    </recommendedName>
</protein>
<keyword evidence="3" id="KW-0694">RNA-binding</keyword>
<feature type="compositionally biased region" description="Pro residues" evidence="4">
    <location>
        <begin position="253"/>
        <end position="272"/>
    </location>
</feature>
<keyword evidence="7" id="KW-1185">Reference proteome</keyword>
<evidence type="ECO:0000256" key="4">
    <source>
        <dbReference type="SAM" id="MobiDB-lite"/>
    </source>
</evidence>
<evidence type="ECO:0000256" key="2">
    <source>
        <dbReference type="ARBA" id="ARBA00023242"/>
    </source>
</evidence>
<evidence type="ECO:0000256" key="3">
    <source>
        <dbReference type="PROSITE-ProRule" id="PRU00176"/>
    </source>
</evidence>
<dbReference type="PANTHER" id="PTHR45735">
    <property type="entry name" value="CLEAVAGE STIMULATION FACTOR SUBUNIT 2"/>
    <property type="match status" value="1"/>
</dbReference>
<keyword evidence="2" id="KW-0539">Nucleus</keyword>
<accession>A0ABR3PNB7</accession>
<dbReference type="InterPro" id="IPR035979">
    <property type="entry name" value="RBD_domain_sf"/>
</dbReference>
<dbReference type="SUPFAM" id="SSF54928">
    <property type="entry name" value="RNA-binding domain, RBD"/>
    <property type="match status" value="1"/>
</dbReference>
<dbReference type="Gene3D" id="3.30.70.330">
    <property type="match status" value="1"/>
</dbReference>
<feature type="region of interest" description="Disordered" evidence="4">
    <location>
        <begin position="210"/>
        <end position="278"/>
    </location>
</feature>
<evidence type="ECO:0000259" key="5">
    <source>
        <dbReference type="PROSITE" id="PS50102"/>
    </source>
</evidence>
<organism evidence="6 7">
    <name type="scientific">Neodothiora populina</name>
    <dbReference type="NCBI Taxonomy" id="2781224"/>
    <lineage>
        <taxon>Eukaryota</taxon>
        <taxon>Fungi</taxon>
        <taxon>Dikarya</taxon>
        <taxon>Ascomycota</taxon>
        <taxon>Pezizomycotina</taxon>
        <taxon>Dothideomycetes</taxon>
        <taxon>Dothideomycetidae</taxon>
        <taxon>Dothideales</taxon>
        <taxon>Dothioraceae</taxon>
        <taxon>Neodothiora</taxon>
    </lineage>
</organism>
<dbReference type="EMBL" id="JBFMKM010000003">
    <property type="protein sequence ID" value="KAL1311005.1"/>
    <property type="molecule type" value="Genomic_DNA"/>
</dbReference>
<name>A0ABR3PNB7_9PEZI</name>
<gene>
    <name evidence="6" type="ORF">AAFC00_001223</name>
</gene>
<evidence type="ECO:0000313" key="6">
    <source>
        <dbReference type="EMBL" id="KAL1311005.1"/>
    </source>
</evidence>
<dbReference type="InterPro" id="IPR026896">
    <property type="entry name" value="CSTF_C"/>
</dbReference>